<reference evidence="2" key="2">
    <citation type="submission" date="2018-05" db="EMBL/GenBank/DDBJ databases">
        <title>OmerRS3 (Oryza meridionalis Reference Sequence Version 3).</title>
        <authorList>
            <person name="Zhang J."/>
            <person name="Kudrna D."/>
            <person name="Lee S."/>
            <person name="Talag J."/>
            <person name="Welchert J."/>
            <person name="Wing R.A."/>
        </authorList>
    </citation>
    <scope>NUCLEOTIDE SEQUENCE [LARGE SCALE GENOMIC DNA]</scope>
    <source>
        <strain evidence="2">cv. OR44</strain>
    </source>
</reference>
<dbReference type="HOGENOM" id="CLU_2871475_0_0_1"/>
<dbReference type="Proteomes" id="UP000008021">
    <property type="component" value="Chromosome 3"/>
</dbReference>
<feature type="compositionally biased region" description="Low complexity" evidence="1">
    <location>
        <begin position="12"/>
        <end position="26"/>
    </location>
</feature>
<sequence length="64" mass="7147">MNRTKGHASNQAAPATCRPARPTWRRGPQENQAPRIARTWPSSPPSHLVSSRNRSPIQDFASRT</sequence>
<keyword evidence="3" id="KW-1185">Reference proteome</keyword>
<proteinExistence type="predicted"/>
<dbReference type="Gramene" id="OMERI03G29590.4">
    <property type="protein sequence ID" value="OMERI03G29590.4"/>
    <property type="gene ID" value="OMERI03G29590"/>
</dbReference>
<protein>
    <submittedName>
        <fullName evidence="2">Uncharacterized protein</fullName>
    </submittedName>
</protein>
<dbReference type="EnsemblPlants" id="OMERI03G29590.4">
    <property type="protein sequence ID" value="OMERI03G29590.4"/>
    <property type="gene ID" value="OMERI03G29590"/>
</dbReference>
<feature type="region of interest" description="Disordered" evidence="1">
    <location>
        <begin position="1"/>
        <end position="64"/>
    </location>
</feature>
<evidence type="ECO:0000256" key="1">
    <source>
        <dbReference type="SAM" id="MobiDB-lite"/>
    </source>
</evidence>
<evidence type="ECO:0000313" key="2">
    <source>
        <dbReference type="EnsemblPlants" id="OMERI03G29590.4"/>
    </source>
</evidence>
<reference evidence="2" key="1">
    <citation type="submission" date="2015-04" db="UniProtKB">
        <authorList>
            <consortium name="EnsemblPlants"/>
        </authorList>
    </citation>
    <scope>IDENTIFICATION</scope>
</reference>
<organism evidence="2">
    <name type="scientific">Oryza meridionalis</name>
    <dbReference type="NCBI Taxonomy" id="40149"/>
    <lineage>
        <taxon>Eukaryota</taxon>
        <taxon>Viridiplantae</taxon>
        <taxon>Streptophyta</taxon>
        <taxon>Embryophyta</taxon>
        <taxon>Tracheophyta</taxon>
        <taxon>Spermatophyta</taxon>
        <taxon>Magnoliopsida</taxon>
        <taxon>Liliopsida</taxon>
        <taxon>Poales</taxon>
        <taxon>Poaceae</taxon>
        <taxon>BOP clade</taxon>
        <taxon>Oryzoideae</taxon>
        <taxon>Oryzeae</taxon>
        <taxon>Oryzinae</taxon>
        <taxon>Oryza</taxon>
    </lineage>
</organism>
<dbReference type="AlphaFoldDB" id="A0A0E0D640"/>
<name>A0A0E0D640_9ORYZ</name>
<feature type="compositionally biased region" description="Polar residues" evidence="1">
    <location>
        <begin position="48"/>
        <end position="64"/>
    </location>
</feature>
<accession>A0A0E0D640</accession>
<evidence type="ECO:0000313" key="3">
    <source>
        <dbReference type="Proteomes" id="UP000008021"/>
    </source>
</evidence>